<name>A0A1I7WHI2_HETBA</name>
<evidence type="ECO:0000313" key="3">
    <source>
        <dbReference type="WBParaSite" id="Hba_04460"/>
    </source>
</evidence>
<keyword evidence="1" id="KW-1133">Transmembrane helix</keyword>
<dbReference type="AlphaFoldDB" id="A0A1I7WHI2"/>
<dbReference type="WBParaSite" id="Hba_04460">
    <property type="protein sequence ID" value="Hba_04460"/>
    <property type="gene ID" value="Hba_04460"/>
</dbReference>
<organism evidence="2 3">
    <name type="scientific">Heterorhabditis bacteriophora</name>
    <name type="common">Entomopathogenic nematode worm</name>
    <dbReference type="NCBI Taxonomy" id="37862"/>
    <lineage>
        <taxon>Eukaryota</taxon>
        <taxon>Metazoa</taxon>
        <taxon>Ecdysozoa</taxon>
        <taxon>Nematoda</taxon>
        <taxon>Chromadorea</taxon>
        <taxon>Rhabditida</taxon>
        <taxon>Rhabditina</taxon>
        <taxon>Rhabditomorpha</taxon>
        <taxon>Strongyloidea</taxon>
        <taxon>Heterorhabditidae</taxon>
        <taxon>Heterorhabditis</taxon>
    </lineage>
</organism>
<protein>
    <submittedName>
        <fullName evidence="3">C-type lectin domain-containing protein</fullName>
    </submittedName>
</protein>
<dbReference type="SUPFAM" id="SSF56436">
    <property type="entry name" value="C-type lectin-like"/>
    <property type="match status" value="1"/>
</dbReference>
<evidence type="ECO:0000313" key="2">
    <source>
        <dbReference type="Proteomes" id="UP000095283"/>
    </source>
</evidence>
<dbReference type="Proteomes" id="UP000095283">
    <property type="component" value="Unplaced"/>
</dbReference>
<proteinExistence type="predicted"/>
<dbReference type="InterPro" id="IPR016187">
    <property type="entry name" value="CTDL_fold"/>
</dbReference>
<feature type="transmembrane region" description="Helical" evidence="1">
    <location>
        <begin position="127"/>
        <end position="152"/>
    </location>
</feature>
<evidence type="ECO:0000256" key="1">
    <source>
        <dbReference type="SAM" id="Phobius"/>
    </source>
</evidence>
<accession>A0A1I7WHI2</accession>
<reference evidence="3" key="1">
    <citation type="submission" date="2016-11" db="UniProtKB">
        <authorList>
            <consortium name="WormBaseParasite"/>
        </authorList>
    </citation>
    <scope>IDENTIFICATION</scope>
</reference>
<keyword evidence="1" id="KW-0472">Membrane</keyword>
<keyword evidence="1" id="KW-0812">Transmembrane</keyword>
<sequence length="300" mass="34254">MTENRKKRKNKVAIIYERTVLLHKFSHISTHPWIGYTDANEEGIVKGINDKFNTIWPPSLPLLTRKNDVQDCLYLDYTHINQNPYQIEDCRIRQTFICQKLSNWSTIVVGSQNERLRNGSKPASADFTFWLLILVAFILLLILLCIICQALAKKREQNRIHSSEGNQLVRGMDGTHSAVNMLSSSPDTNIQRRAEVIHHSETSNKVLPTHVHAHTELQQTAPREVIVLPSKEVKLPRLVEEPETRLAELARPKEETEGPYKQSTQINIHASSAPVPRTLPPLPIRESTFLTLNTRQVSNI</sequence>
<keyword evidence="2" id="KW-1185">Reference proteome</keyword>
<dbReference type="CDD" id="cd00037">
    <property type="entry name" value="CLECT"/>
    <property type="match status" value="1"/>
</dbReference>